<evidence type="ECO:0000313" key="2">
    <source>
        <dbReference type="EMBL" id="RLM23665.1"/>
    </source>
</evidence>
<organism evidence="2 3">
    <name type="scientific">Brenneria alni</name>
    <dbReference type="NCBI Taxonomy" id="71656"/>
    <lineage>
        <taxon>Bacteria</taxon>
        <taxon>Pseudomonadati</taxon>
        <taxon>Pseudomonadota</taxon>
        <taxon>Gammaproteobacteria</taxon>
        <taxon>Enterobacterales</taxon>
        <taxon>Pectobacteriaceae</taxon>
        <taxon>Brenneria</taxon>
    </lineage>
</organism>
<dbReference type="Pfam" id="PF20336">
    <property type="entry name" value="DUF6631"/>
    <property type="match status" value="1"/>
</dbReference>
<feature type="compositionally biased region" description="Polar residues" evidence="1">
    <location>
        <begin position="155"/>
        <end position="165"/>
    </location>
</feature>
<dbReference type="AlphaFoldDB" id="A0A421DNL3"/>
<proteinExistence type="predicted"/>
<accession>A0A421DNL3</accession>
<sequence>MAKKIVPPEETAAADLEILNPDRTINIAGEKLTVREYNLVDSLEMHEPIAALTQALAAVMQDGPLFYEDVEAILARQVAIVPLLAARAVDKPASWAEKLSATDGAILLDWWWVVNRHFFMTAAVRRITVQAAREKRQQWDSPLSSPPSSGPDIMQSDSATTPGAS</sequence>
<evidence type="ECO:0000256" key="1">
    <source>
        <dbReference type="SAM" id="MobiDB-lite"/>
    </source>
</evidence>
<dbReference type="Proteomes" id="UP000285648">
    <property type="component" value="Unassembled WGS sequence"/>
</dbReference>
<evidence type="ECO:0000313" key="3">
    <source>
        <dbReference type="Proteomes" id="UP000285648"/>
    </source>
</evidence>
<keyword evidence="3" id="KW-1185">Reference proteome</keyword>
<protein>
    <recommendedName>
        <fullName evidence="4">Tail assembly chaperone</fullName>
    </recommendedName>
</protein>
<gene>
    <name evidence="2" type="ORF">BIY29_10210</name>
</gene>
<feature type="region of interest" description="Disordered" evidence="1">
    <location>
        <begin position="134"/>
        <end position="165"/>
    </location>
</feature>
<comment type="caution">
    <text evidence="2">The sequence shown here is derived from an EMBL/GenBank/DDBJ whole genome shotgun (WGS) entry which is preliminary data.</text>
</comment>
<dbReference type="RefSeq" id="WP_121575086.1">
    <property type="nucleotide sequence ID" value="NZ_MJLZ01000020.1"/>
</dbReference>
<dbReference type="InterPro" id="IPR046583">
    <property type="entry name" value="DUF6631"/>
</dbReference>
<dbReference type="OrthoDB" id="6638002at2"/>
<name>A0A421DNL3_9GAMM</name>
<reference evidence="2 3" key="1">
    <citation type="submission" date="2016-09" db="EMBL/GenBank/DDBJ databases">
        <authorList>
            <person name="Doonan J."/>
            <person name="Pachebat J.A."/>
            <person name="Golyshin P.N."/>
            <person name="Denman S."/>
            <person name="Mcdonald J.E."/>
        </authorList>
    </citation>
    <scope>NUCLEOTIDE SEQUENCE [LARGE SCALE GENOMIC DNA]</scope>
    <source>
        <strain evidence="2 3">NCPPB 3934</strain>
    </source>
</reference>
<evidence type="ECO:0008006" key="4">
    <source>
        <dbReference type="Google" id="ProtNLM"/>
    </source>
</evidence>
<dbReference type="EMBL" id="MJLZ01000020">
    <property type="protein sequence ID" value="RLM23665.1"/>
    <property type="molecule type" value="Genomic_DNA"/>
</dbReference>